<reference evidence="1 2" key="1">
    <citation type="submission" date="2019-03" db="EMBL/GenBank/DDBJ databases">
        <title>Genomic Encyclopedia of Type Strains, Phase IV (KMG-IV): sequencing the most valuable type-strain genomes for metagenomic binning, comparative biology and taxonomic classification.</title>
        <authorList>
            <person name="Goeker M."/>
        </authorList>
    </citation>
    <scope>NUCLEOTIDE SEQUENCE [LARGE SCALE GENOMIC DNA]</scope>
    <source>
        <strain evidence="1 2">DSM 6770</strain>
    </source>
</reference>
<proteinExistence type="predicted"/>
<protein>
    <submittedName>
        <fullName evidence="1">Uncharacterized protein</fullName>
    </submittedName>
</protein>
<keyword evidence="2" id="KW-1185">Reference proteome</keyword>
<dbReference type="EMBL" id="SOBR01000008">
    <property type="protein sequence ID" value="TDU19252.1"/>
    <property type="molecule type" value="Genomic_DNA"/>
</dbReference>
<name>A0A4R7NFV2_9GAMM</name>
<sequence>MRRKSRNVLEGETVIQSGEDGMPESELRLALLDDEPRWRCALGEALSTLEYACHEYVIACSFSRSPARSRRRASQA</sequence>
<gene>
    <name evidence="1" type="ORF">C8E00_10840</name>
</gene>
<accession>A0A4R7NFV2</accession>
<comment type="caution">
    <text evidence="1">The sequence shown here is derived from an EMBL/GenBank/DDBJ whole genome shotgun (WGS) entry which is preliminary data.</text>
</comment>
<organism evidence="1 2">
    <name type="scientific">Chromohalobacter marismortui</name>
    <dbReference type="NCBI Taxonomy" id="42055"/>
    <lineage>
        <taxon>Bacteria</taxon>
        <taxon>Pseudomonadati</taxon>
        <taxon>Pseudomonadota</taxon>
        <taxon>Gammaproteobacteria</taxon>
        <taxon>Oceanospirillales</taxon>
        <taxon>Halomonadaceae</taxon>
        <taxon>Chromohalobacter</taxon>
    </lineage>
</organism>
<dbReference type="Proteomes" id="UP000295380">
    <property type="component" value="Unassembled WGS sequence"/>
</dbReference>
<dbReference type="AlphaFoldDB" id="A0A4R7NFV2"/>
<evidence type="ECO:0000313" key="1">
    <source>
        <dbReference type="EMBL" id="TDU19252.1"/>
    </source>
</evidence>
<evidence type="ECO:0000313" key="2">
    <source>
        <dbReference type="Proteomes" id="UP000295380"/>
    </source>
</evidence>